<dbReference type="Pfam" id="PF00932">
    <property type="entry name" value="LTD"/>
    <property type="match status" value="1"/>
</dbReference>
<dbReference type="InterPro" id="IPR036415">
    <property type="entry name" value="Lamin_tail_dom_sf"/>
</dbReference>
<protein>
    <submittedName>
        <fullName evidence="4">DUF5689 domain-containing protein</fullName>
    </submittedName>
</protein>
<accession>A0ABT7WEF4</accession>
<reference evidence="4" key="1">
    <citation type="submission" date="2023-06" db="EMBL/GenBank/DDBJ databases">
        <title>Robiginitalea aurantiacus sp. nov. and Algoriphagus sediminis sp. nov., isolated from coastal sediment.</title>
        <authorList>
            <person name="Zhou Z.Y."/>
            <person name="An J."/>
            <person name="Jia Y.W."/>
            <person name="Du Z.J."/>
        </authorList>
    </citation>
    <scope>NUCLEOTIDE SEQUENCE</scope>
    <source>
        <strain evidence="4">M39</strain>
    </source>
</reference>
<name>A0ABT7WEF4_9FLAO</name>
<feature type="domain" description="LTD" evidence="3">
    <location>
        <begin position="275"/>
        <end position="423"/>
    </location>
</feature>
<dbReference type="SUPFAM" id="SSF74853">
    <property type="entry name" value="Lamin A/C globular tail domain"/>
    <property type="match status" value="1"/>
</dbReference>
<evidence type="ECO:0000256" key="2">
    <source>
        <dbReference type="SAM" id="SignalP"/>
    </source>
</evidence>
<feature type="region of interest" description="Disordered" evidence="1">
    <location>
        <begin position="436"/>
        <end position="464"/>
    </location>
</feature>
<proteinExistence type="predicted"/>
<keyword evidence="2" id="KW-0732">Signal</keyword>
<feature type="signal peptide" evidence="2">
    <location>
        <begin position="1"/>
        <end position="24"/>
    </location>
</feature>
<comment type="caution">
    <text evidence="4">The sequence shown here is derived from an EMBL/GenBank/DDBJ whole genome shotgun (WGS) entry which is preliminary data.</text>
</comment>
<evidence type="ECO:0000313" key="5">
    <source>
        <dbReference type="Proteomes" id="UP001174839"/>
    </source>
</evidence>
<dbReference type="InterPro" id="IPR001322">
    <property type="entry name" value="Lamin_tail_dom"/>
</dbReference>
<evidence type="ECO:0000313" key="4">
    <source>
        <dbReference type="EMBL" id="MDM9631295.1"/>
    </source>
</evidence>
<dbReference type="Pfam" id="PF18942">
    <property type="entry name" value="DUF5689"/>
    <property type="match status" value="1"/>
</dbReference>
<evidence type="ECO:0000256" key="1">
    <source>
        <dbReference type="SAM" id="MobiDB-lite"/>
    </source>
</evidence>
<keyword evidence="5" id="KW-1185">Reference proteome</keyword>
<sequence length="464" mass="50514">MTTPFKAGTILGPLLAMLTGMQFACQKYTDYESPQMDCSGFGFKEVTLSEIKQHYTGQTVLLSDSLQWNAVVVSSDATSNLFGEIYLQEDAANSAGGLVFYTDLLETHARVPSGTRISVKLKGLYLGASSGSFQLGGAFPTFGNLTVGRLPSRLFSEHIRVRCDQTGGPDPLPIGISDLTDSLLNTLIEVKGVEFIAEELGLPFADPGTQVRRTLSDCYGNVLRVRNSGYSDFYSEPLPSSHGDVKGILSVHRKAYELLVMNPSDFDFGEPRCENLAEQTPTDSIIISEIADPDNLPRARFLELFNASGTPVDLRGWELLRYTNANAEPGRPILLEGLQIQAHSAVVLSAYPEDFERTYGFSPDKVIAENGPADSNGDDNIVLIDPYGNVKDTFGNPGKDGSGTAHEFEDGKAERQAWVQISSPAYDPLQWVIYNDSGGETTFNDPQQAPEDFTPGRHPYPGKG</sequence>
<gene>
    <name evidence="4" type="ORF">QU605_07430</name>
</gene>
<organism evidence="4 5">
    <name type="scientific">Robiginitalea aurantiaca</name>
    <dbReference type="NCBI Taxonomy" id="3056915"/>
    <lineage>
        <taxon>Bacteria</taxon>
        <taxon>Pseudomonadati</taxon>
        <taxon>Bacteroidota</taxon>
        <taxon>Flavobacteriia</taxon>
        <taxon>Flavobacteriales</taxon>
        <taxon>Flavobacteriaceae</taxon>
        <taxon>Robiginitalea</taxon>
    </lineage>
</organism>
<dbReference type="Proteomes" id="UP001174839">
    <property type="component" value="Unassembled WGS sequence"/>
</dbReference>
<feature type="compositionally biased region" description="Polar residues" evidence="1">
    <location>
        <begin position="438"/>
        <end position="447"/>
    </location>
</feature>
<dbReference type="PROSITE" id="PS51841">
    <property type="entry name" value="LTD"/>
    <property type="match status" value="1"/>
</dbReference>
<dbReference type="EMBL" id="JAUDUY010000003">
    <property type="protein sequence ID" value="MDM9631295.1"/>
    <property type="molecule type" value="Genomic_DNA"/>
</dbReference>
<dbReference type="Gene3D" id="2.60.40.1260">
    <property type="entry name" value="Lamin Tail domain"/>
    <property type="match status" value="1"/>
</dbReference>
<feature type="chain" id="PRO_5047531808" evidence="2">
    <location>
        <begin position="25"/>
        <end position="464"/>
    </location>
</feature>
<dbReference type="InterPro" id="IPR043744">
    <property type="entry name" value="DUF5689"/>
</dbReference>
<dbReference type="RefSeq" id="WP_289724654.1">
    <property type="nucleotide sequence ID" value="NZ_JAUDUY010000003.1"/>
</dbReference>
<evidence type="ECO:0000259" key="3">
    <source>
        <dbReference type="PROSITE" id="PS51841"/>
    </source>
</evidence>